<gene>
    <name evidence="1" type="ORF">LPJ61_005133</name>
</gene>
<comment type="caution">
    <text evidence="1">The sequence shown here is derived from an EMBL/GenBank/DDBJ whole genome shotgun (WGS) entry which is preliminary data.</text>
</comment>
<evidence type="ECO:0000313" key="2">
    <source>
        <dbReference type="Proteomes" id="UP001143981"/>
    </source>
</evidence>
<organism evidence="1 2">
    <name type="scientific">Coemansia biformis</name>
    <dbReference type="NCBI Taxonomy" id="1286918"/>
    <lineage>
        <taxon>Eukaryota</taxon>
        <taxon>Fungi</taxon>
        <taxon>Fungi incertae sedis</taxon>
        <taxon>Zoopagomycota</taxon>
        <taxon>Kickxellomycotina</taxon>
        <taxon>Kickxellomycetes</taxon>
        <taxon>Kickxellales</taxon>
        <taxon>Kickxellaceae</taxon>
        <taxon>Coemansia</taxon>
    </lineage>
</organism>
<sequence length="303" mass="33724">AAAVLNNATVPEGMPSMLSFLDRSFGAGSHLAIPVADTKSLAHRAWQELDRKRMGYAMAAGRLVADLDAPPVRRCLEQHIRERCIIRPVFDYMYHEFIDTQHTDLSLRDESLQFQIYSTVREVMERVHGDSLPLSYVMYTTLFAIAETNDRIAHAVAEGLPDGAPLDLYSTVMAAGCDDDATVSNIALDPGSTEPLAARELLCLLDWDFAAALGYMLAHRYHDTDPSIAEMRARLGAMAFGVDIQKEQPFPPVLPLQDGDFHSFVASHIHRVYAKWPYGFVYMVIDEAVVAYNDIIHGIRGAR</sequence>
<keyword evidence="2" id="KW-1185">Reference proteome</keyword>
<feature type="non-terminal residue" evidence="1">
    <location>
        <position position="1"/>
    </location>
</feature>
<protein>
    <submittedName>
        <fullName evidence="1">Uncharacterized protein</fullName>
    </submittedName>
</protein>
<dbReference type="Proteomes" id="UP001143981">
    <property type="component" value="Unassembled WGS sequence"/>
</dbReference>
<proteinExistence type="predicted"/>
<dbReference type="AlphaFoldDB" id="A0A9W8CWK5"/>
<name>A0A9W8CWK5_9FUNG</name>
<evidence type="ECO:0000313" key="1">
    <source>
        <dbReference type="EMBL" id="KAJ1726514.1"/>
    </source>
</evidence>
<dbReference type="OrthoDB" id="5538472at2759"/>
<dbReference type="EMBL" id="JANBOI010001512">
    <property type="protein sequence ID" value="KAJ1726514.1"/>
    <property type="molecule type" value="Genomic_DNA"/>
</dbReference>
<reference evidence="1" key="1">
    <citation type="submission" date="2022-07" db="EMBL/GenBank/DDBJ databases">
        <title>Phylogenomic reconstructions and comparative analyses of Kickxellomycotina fungi.</title>
        <authorList>
            <person name="Reynolds N.K."/>
            <person name="Stajich J.E."/>
            <person name="Barry K."/>
            <person name="Grigoriev I.V."/>
            <person name="Crous P."/>
            <person name="Smith M.E."/>
        </authorList>
    </citation>
    <scope>NUCLEOTIDE SEQUENCE</scope>
    <source>
        <strain evidence="1">BCRC 34381</strain>
    </source>
</reference>
<accession>A0A9W8CWK5</accession>